<gene>
    <name evidence="1" type="ORF">MPPM_4728</name>
</gene>
<sequence>MAYCYPDPNRDYPEREWKVWEVFSKATGFVGTVRAPRKALAAFHAEREFCLRAGSYYLGRA</sequence>
<organism evidence="1 2">
    <name type="scientific">Methylorubrum populi</name>
    <dbReference type="NCBI Taxonomy" id="223967"/>
    <lineage>
        <taxon>Bacteria</taxon>
        <taxon>Pseudomonadati</taxon>
        <taxon>Pseudomonadota</taxon>
        <taxon>Alphaproteobacteria</taxon>
        <taxon>Hyphomicrobiales</taxon>
        <taxon>Methylobacteriaceae</taxon>
        <taxon>Methylorubrum</taxon>
    </lineage>
</organism>
<proteinExistence type="predicted"/>
<accession>A0A160PL06</accession>
<reference evidence="1 2" key="1">
    <citation type="journal article" date="2016" name="Genome Announc.">
        <title>Complete Genome Sequence of Methylobacterium populi P-1M, Isolated from Pink-Pigmented Household Biofilm.</title>
        <authorList>
            <person name="Morohoshi T."/>
            <person name="Ikeda T."/>
        </authorList>
    </citation>
    <scope>NUCLEOTIDE SEQUENCE [LARGE SCALE GENOMIC DNA]</scope>
    <source>
        <strain evidence="1 2">P-1M</strain>
    </source>
</reference>
<evidence type="ECO:0000313" key="2">
    <source>
        <dbReference type="Proteomes" id="UP000218288"/>
    </source>
</evidence>
<dbReference type="EMBL" id="AP014809">
    <property type="protein sequence ID" value="BAU93333.1"/>
    <property type="molecule type" value="Genomic_DNA"/>
</dbReference>
<name>A0A160PL06_9HYPH</name>
<protein>
    <submittedName>
        <fullName evidence="1">Uncharacterized protein</fullName>
    </submittedName>
</protein>
<dbReference type="RefSeq" id="WP_096487082.1">
    <property type="nucleotide sequence ID" value="NZ_AP014809.1"/>
</dbReference>
<dbReference type="Proteomes" id="UP000218288">
    <property type="component" value="Chromosome"/>
</dbReference>
<dbReference type="AlphaFoldDB" id="A0A160PL06"/>
<evidence type="ECO:0000313" key="1">
    <source>
        <dbReference type="EMBL" id="BAU93333.1"/>
    </source>
</evidence>